<proteinExistence type="predicted"/>
<dbReference type="EMBL" id="JACRTF010000001">
    <property type="protein sequence ID" value="MBC8594478.1"/>
    <property type="molecule type" value="Genomic_DNA"/>
</dbReference>
<evidence type="ECO:0000259" key="1">
    <source>
        <dbReference type="Pfam" id="PF12702"/>
    </source>
</evidence>
<reference evidence="2" key="1">
    <citation type="submission" date="2020-08" db="EMBL/GenBank/DDBJ databases">
        <title>Genome public.</title>
        <authorList>
            <person name="Liu C."/>
            <person name="Sun Q."/>
        </authorList>
    </citation>
    <scope>NUCLEOTIDE SEQUENCE</scope>
    <source>
        <strain evidence="2">N12</strain>
    </source>
</reference>
<dbReference type="Gene3D" id="2.40.128.280">
    <property type="match status" value="1"/>
</dbReference>
<gene>
    <name evidence="2" type="ORF">H8744_14780</name>
</gene>
<dbReference type="Pfam" id="PF12702">
    <property type="entry name" value="Lipocalin_3"/>
    <property type="match status" value="1"/>
</dbReference>
<protein>
    <recommendedName>
        <fullName evidence="1">Lipocalin-like domain-containing protein</fullName>
    </recommendedName>
</protein>
<dbReference type="RefSeq" id="WP_262435569.1">
    <property type="nucleotide sequence ID" value="NZ_JACRTF010000001.1"/>
</dbReference>
<dbReference type="PROSITE" id="PS51257">
    <property type="entry name" value="PROKAR_LIPOPROTEIN"/>
    <property type="match status" value="1"/>
</dbReference>
<comment type="caution">
    <text evidence="2">The sequence shown here is derived from an EMBL/GenBank/DDBJ whole genome shotgun (WGS) entry which is preliminary data.</text>
</comment>
<accession>A0A926IS87</accession>
<dbReference type="Proteomes" id="UP000651085">
    <property type="component" value="Unassembled WGS sequence"/>
</dbReference>
<dbReference type="AlphaFoldDB" id="A0A926IS87"/>
<dbReference type="InterPro" id="IPR024311">
    <property type="entry name" value="Lipocalin-like"/>
</dbReference>
<evidence type="ECO:0000313" key="3">
    <source>
        <dbReference type="Proteomes" id="UP000651085"/>
    </source>
</evidence>
<evidence type="ECO:0000313" key="2">
    <source>
        <dbReference type="EMBL" id="MBC8594478.1"/>
    </source>
</evidence>
<feature type="domain" description="Lipocalin-like" evidence="1">
    <location>
        <begin position="104"/>
        <end position="186"/>
    </location>
</feature>
<name>A0A926IS87_9BACT</name>
<sequence length="195" mass="21807">MKSLFYLSLYTTLFLGSFTSCKQISPTQIIKGIVYDASMNNITVVTNEGDTLNISTMNANPQKVPGVLLNDSVKVTCIKEQISGTQILKATDLVVTVHSPYYYIQGTWLEPNPINPKEMQGFILNQNGTARSINMATLLFKNWNLDDRQLTLQYESIGNKQTIVGSDTLNVIKIDADSLILGNDKTVIWRLVRQK</sequence>
<organism evidence="2 3">
    <name type="scientific">Jilunia laotingensis</name>
    <dbReference type="NCBI Taxonomy" id="2763675"/>
    <lineage>
        <taxon>Bacteria</taxon>
        <taxon>Pseudomonadati</taxon>
        <taxon>Bacteroidota</taxon>
        <taxon>Bacteroidia</taxon>
        <taxon>Bacteroidales</taxon>
        <taxon>Bacteroidaceae</taxon>
        <taxon>Jilunia</taxon>
    </lineage>
</organism>
<keyword evidence="3" id="KW-1185">Reference proteome</keyword>